<feature type="transmembrane region" description="Helical" evidence="7">
    <location>
        <begin position="80"/>
        <end position="97"/>
    </location>
</feature>
<sequence length="257" mass="30138">MERLILMGGIFLMLFILERIMPQVGRNIVGKSHDISNLGLGAVNLLIGRYFALFTVYALAKYLENLEVGVMNMTSFDSKFKLILGVILLDCVNYWWHRLLHRVSFLMRFHSVHHTDRLLNVSSALRFHFFEVLMGHLFKLPFILLMGIPVEALLLYDVIFNINVYFHHSNIRINRSLDLLLSKLIVTPYIHRIHHSLKWKESNSNFSSFLILWDKIFGTFHPQGDISTPKYGIPGYTQDKYQHFSYMMKQPFIEEKS</sequence>
<dbReference type="Proteomes" id="UP000263486">
    <property type="component" value="Unassembled WGS sequence"/>
</dbReference>
<keyword evidence="4" id="KW-0560">Oxidoreductase</keyword>
<evidence type="ECO:0000256" key="4">
    <source>
        <dbReference type="ARBA" id="ARBA00023002"/>
    </source>
</evidence>
<evidence type="ECO:0000256" key="6">
    <source>
        <dbReference type="ARBA" id="ARBA00023136"/>
    </source>
</evidence>
<evidence type="ECO:0000256" key="1">
    <source>
        <dbReference type="ARBA" id="ARBA00004127"/>
    </source>
</evidence>
<keyword evidence="5" id="KW-0443">Lipid metabolism</keyword>
<name>A0ABX9KHW8_9FUSO</name>
<accession>A0ABX9KHW8</accession>
<evidence type="ECO:0000256" key="3">
    <source>
        <dbReference type="ARBA" id="ARBA00022989"/>
    </source>
</evidence>
<comment type="subcellular location">
    <subcellularLocation>
        <location evidence="1">Endomembrane system</location>
        <topology evidence="1">Multi-pass membrane protein</topology>
    </subcellularLocation>
</comment>
<keyword evidence="2 7" id="KW-0812">Transmembrane</keyword>
<evidence type="ECO:0000256" key="2">
    <source>
        <dbReference type="ARBA" id="ARBA00022692"/>
    </source>
</evidence>
<dbReference type="PANTHER" id="PTHR21624">
    <property type="entry name" value="STEROL DESATURASE-RELATED PROTEIN"/>
    <property type="match status" value="1"/>
</dbReference>
<evidence type="ECO:0000313" key="9">
    <source>
        <dbReference type="EMBL" id="REI41716.1"/>
    </source>
</evidence>
<dbReference type="Pfam" id="PF04116">
    <property type="entry name" value="FA_hydroxylase"/>
    <property type="match status" value="1"/>
</dbReference>
<comment type="caution">
    <text evidence="9">The sequence shown here is derived from an EMBL/GenBank/DDBJ whole genome shotgun (WGS) entry which is preliminary data.</text>
</comment>
<evidence type="ECO:0000256" key="7">
    <source>
        <dbReference type="SAM" id="Phobius"/>
    </source>
</evidence>
<feature type="transmembrane region" description="Helical" evidence="7">
    <location>
        <begin position="142"/>
        <end position="166"/>
    </location>
</feature>
<evidence type="ECO:0000256" key="5">
    <source>
        <dbReference type="ARBA" id="ARBA00023098"/>
    </source>
</evidence>
<protein>
    <submittedName>
        <fullName evidence="9">Sterol desaturase family protein</fullName>
    </submittedName>
</protein>
<keyword evidence="3 7" id="KW-1133">Transmembrane helix</keyword>
<feature type="transmembrane region" description="Helical" evidence="7">
    <location>
        <begin position="38"/>
        <end position="60"/>
    </location>
</feature>
<reference evidence="9 10" key="1">
    <citation type="submission" date="2018-08" db="EMBL/GenBank/DDBJ databases">
        <title>Draft genome sequence of Psychrilyobacter sp. strain SD5 isolated from Black Sea water.</title>
        <authorList>
            <person name="Yadav S."/>
            <person name="Villanueva L."/>
            <person name="Damste J.S.S."/>
        </authorList>
    </citation>
    <scope>NUCLEOTIDE SEQUENCE [LARGE SCALE GENOMIC DNA]</scope>
    <source>
        <strain evidence="9 10">SD5</strain>
    </source>
</reference>
<keyword evidence="10" id="KW-1185">Reference proteome</keyword>
<organism evidence="9 10">
    <name type="scientific">Psychrilyobacter piezotolerans</name>
    <dbReference type="NCBI Taxonomy" id="2293438"/>
    <lineage>
        <taxon>Bacteria</taxon>
        <taxon>Fusobacteriati</taxon>
        <taxon>Fusobacteriota</taxon>
        <taxon>Fusobacteriia</taxon>
        <taxon>Fusobacteriales</taxon>
        <taxon>Fusobacteriaceae</taxon>
        <taxon>Psychrilyobacter</taxon>
    </lineage>
</organism>
<dbReference type="EMBL" id="QUAJ01000008">
    <property type="protein sequence ID" value="REI41716.1"/>
    <property type="molecule type" value="Genomic_DNA"/>
</dbReference>
<proteinExistence type="predicted"/>
<dbReference type="InterPro" id="IPR051689">
    <property type="entry name" value="Sterol_desaturase/TMEM195"/>
</dbReference>
<feature type="domain" description="Fatty acid hydroxylase" evidence="8">
    <location>
        <begin position="83"/>
        <end position="219"/>
    </location>
</feature>
<evidence type="ECO:0000313" key="10">
    <source>
        <dbReference type="Proteomes" id="UP000263486"/>
    </source>
</evidence>
<dbReference type="PANTHER" id="PTHR21624:SF1">
    <property type="entry name" value="ALKYLGLYCEROL MONOOXYGENASE"/>
    <property type="match status" value="1"/>
</dbReference>
<evidence type="ECO:0000259" key="8">
    <source>
        <dbReference type="Pfam" id="PF04116"/>
    </source>
</evidence>
<keyword evidence="6 7" id="KW-0472">Membrane</keyword>
<dbReference type="RefSeq" id="WP_114641984.1">
    <property type="nucleotide sequence ID" value="NZ_JAACIO010000008.1"/>
</dbReference>
<dbReference type="InterPro" id="IPR006694">
    <property type="entry name" value="Fatty_acid_hydroxylase"/>
</dbReference>
<gene>
    <name evidence="9" type="ORF">DYH56_06110</name>
</gene>